<evidence type="ECO:0000256" key="4">
    <source>
        <dbReference type="SAM" id="MobiDB-lite"/>
    </source>
</evidence>
<dbReference type="InterPro" id="IPR013083">
    <property type="entry name" value="Znf_RING/FYVE/PHD"/>
</dbReference>
<dbReference type="PROSITE" id="PS50089">
    <property type="entry name" value="ZF_RING_2"/>
    <property type="match status" value="1"/>
</dbReference>
<evidence type="ECO:0000313" key="7">
    <source>
        <dbReference type="Proteomes" id="UP001430953"/>
    </source>
</evidence>
<dbReference type="InterPro" id="IPR001841">
    <property type="entry name" value="Znf_RING"/>
</dbReference>
<keyword evidence="7" id="KW-1185">Reference proteome</keyword>
<feature type="domain" description="RING-type" evidence="5">
    <location>
        <begin position="131"/>
        <end position="168"/>
    </location>
</feature>
<keyword evidence="1 3" id="KW-0863">Zinc-finger</keyword>
<dbReference type="Gene3D" id="3.30.40.10">
    <property type="entry name" value="Zinc/RING finger domain, C3HC4 (zinc finger)"/>
    <property type="match status" value="1"/>
</dbReference>
<sequence length="180" mass="20968">MCAYTTKILFAFFIDKETHGENIHEILKDKTNGEDIHEISENETNEEDIHEISENKTNEEDIHETSEDKTNEEQVKEITEEVIYDEDIYLIPEDDYSYLDDTLETENLLFYPVDWNATNNQSKSNNSSDTCTVCFTDERTHAFVPCGHLACCLSCIESLKNNRCPICNVSYETYTRIRRP</sequence>
<gene>
    <name evidence="6" type="ORF">PUN28_019701</name>
</gene>
<protein>
    <recommendedName>
        <fullName evidence="5">RING-type domain-containing protein</fullName>
    </recommendedName>
</protein>
<dbReference type="GO" id="GO:0008270">
    <property type="term" value="F:zinc ion binding"/>
    <property type="evidence" value="ECO:0007669"/>
    <property type="project" value="UniProtKB-KW"/>
</dbReference>
<evidence type="ECO:0000256" key="3">
    <source>
        <dbReference type="PROSITE-ProRule" id="PRU00175"/>
    </source>
</evidence>
<dbReference type="PANTHER" id="PTHR22996">
    <property type="entry name" value="MAHOGUNIN"/>
    <property type="match status" value="1"/>
</dbReference>
<dbReference type="PANTHER" id="PTHR22996:SF0">
    <property type="entry name" value="RE60872P-RELATED"/>
    <property type="match status" value="1"/>
</dbReference>
<evidence type="ECO:0000259" key="5">
    <source>
        <dbReference type="PROSITE" id="PS50089"/>
    </source>
</evidence>
<evidence type="ECO:0000256" key="1">
    <source>
        <dbReference type="ARBA" id="ARBA00022771"/>
    </source>
</evidence>
<dbReference type="SUPFAM" id="SSF57850">
    <property type="entry name" value="RING/U-box"/>
    <property type="match status" value="1"/>
</dbReference>
<dbReference type="EMBL" id="JADYXP020000026">
    <property type="protein sequence ID" value="KAL0100554.1"/>
    <property type="molecule type" value="Genomic_DNA"/>
</dbReference>
<organism evidence="6 7">
    <name type="scientific">Cardiocondyla obscurior</name>
    <dbReference type="NCBI Taxonomy" id="286306"/>
    <lineage>
        <taxon>Eukaryota</taxon>
        <taxon>Metazoa</taxon>
        <taxon>Ecdysozoa</taxon>
        <taxon>Arthropoda</taxon>
        <taxon>Hexapoda</taxon>
        <taxon>Insecta</taxon>
        <taxon>Pterygota</taxon>
        <taxon>Neoptera</taxon>
        <taxon>Endopterygota</taxon>
        <taxon>Hymenoptera</taxon>
        <taxon>Apocrita</taxon>
        <taxon>Aculeata</taxon>
        <taxon>Formicoidea</taxon>
        <taxon>Formicidae</taxon>
        <taxon>Myrmicinae</taxon>
        <taxon>Cardiocondyla</taxon>
    </lineage>
</organism>
<accession>A0AAW2EA45</accession>
<keyword evidence="1 3" id="KW-0479">Metal-binding</keyword>
<evidence type="ECO:0000313" key="6">
    <source>
        <dbReference type="EMBL" id="KAL0100554.1"/>
    </source>
</evidence>
<comment type="caution">
    <text evidence="6">The sequence shown here is derived from an EMBL/GenBank/DDBJ whole genome shotgun (WGS) entry which is preliminary data.</text>
</comment>
<proteinExistence type="predicted"/>
<feature type="region of interest" description="Disordered" evidence="4">
    <location>
        <begin position="39"/>
        <end position="74"/>
    </location>
</feature>
<dbReference type="Pfam" id="PF13920">
    <property type="entry name" value="zf-C3HC4_3"/>
    <property type="match status" value="1"/>
</dbReference>
<dbReference type="GO" id="GO:0061630">
    <property type="term" value="F:ubiquitin protein ligase activity"/>
    <property type="evidence" value="ECO:0007669"/>
    <property type="project" value="UniProtKB-EC"/>
</dbReference>
<dbReference type="Proteomes" id="UP001430953">
    <property type="component" value="Unassembled WGS sequence"/>
</dbReference>
<feature type="compositionally biased region" description="Basic and acidic residues" evidence="4">
    <location>
        <begin position="50"/>
        <end position="74"/>
    </location>
</feature>
<dbReference type="AlphaFoldDB" id="A0AAW2EA45"/>
<reference evidence="6 7" key="1">
    <citation type="submission" date="2023-03" db="EMBL/GenBank/DDBJ databases">
        <title>High recombination rates correlate with genetic variation in Cardiocondyla obscurior ants.</title>
        <authorList>
            <person name="Errbii M."/>
        </authorList>
    </citation>
    <scope>NUCLEOTIDE SEQUENCE [LARGE SCALE GENOMIC DNA]</scope>
    <source>
        <strain evidence="6">Alpha-2009</strain>
        <tissue evidence="6">Whole body</tissue>
    </source>
</reference>
<name>A0AAW2EA45_9HYME</name>
<dbReference type="InterPro" id="IPR045194">
    <property type="entry name" value="MGRN1/RNF157-like"/>
</dbReference>
<dbReference type="GO" id="GO:0016567">
    <property type="term" value="P:protein ubiquitination"/>
    <property type="evidence" value="ECO:0007669"/>
    <property type="project" value="TreeGrafter"/>
</dbReference>
<keyword evidence="2" id="KW-0862">Zinc</keyword>
<evidence type="ECO:0000256" key="2">
    <source>
        <dbReference type="ARBA" id="ARBA00022833"/>
    </source>
</evidence>